<keyword evidence="4" id="KW-1185">Reference proteome</keyword>
<reference evidence="2" key="3">
    <citation type="submission" date="2020-06" db="EMBL/GenBank/DDBJ databases">
        <title>Helianthus annuus Genome sequencing and assembly Release 2.</title>
        <authorList>
            <person name="Gouzy J."/>
            <person name="Langlade N."/>
            <person name="Munos S."/>
        </authorList>
    </citation>
    <scope>NUCLEOTIDE SEQUENCE</scope>
    <source>
        <tissue evidence="2">Leaves</tissue>
    </source>
</reference>
<name>A0A251VJV1_HELAN</name>
<dbReference type="Proteomes" id="UP000215914">
    <property type="component" value="Chromosome 1"/>
</dbReference>
<keyword evidence="1" id="KW-0175">Coiled coil</keyword>
<dbReference type="InParanoid" id="A0A251VJV1"/>
<feature type="coiled-coil region" evidence="1">
    <location>
        <begin position="30"/>
        <end position="60"/>
    </location>
</feature>
<evidence type="ECO:0000313" key="2">
    <source>
        <dbReference type="EMBL" id="KAF5765678.1"/>
    </source>
</evidence>
<dbReference type="Gramene" id="mRNA:HanXRQr2_Chr15g0706571">
    <property type="protein sequence ID" value="mRNA:HanXRQr2_Chr15g0706571"/>
    <property type="gene ID" value="HanXRQr2_Chr15g0706571"/>
</dbReference>
<dbReference type="EMBL" id="MNCJ02000330">
    <property type="protein sequence ID" value="KAF5765678.1"/>
    <property type="molecule type" value="Genomic_DNA"/>
</dbReference>
<evidence type="ECO:0000256" key="1">
    <source>
        <dbReference type="SAM" id="Coils"/>
    </source>
</evidence>
<accession>A0A251VJV1</accession>
<dbReference type="AlphaFoldDB" id="A0A251VJV1"/>
<sequence>MFVGRFIITNAVMEDYNVLARREEETIRLWAEAEAMVKAAREGAEQLEREKAAFEKLKQTERWVASAGLEQVRNLAKLLSDERKLWKEFCARENEKLFPVRQELNNLKAANAALVKEKAAAKVAVKEAKTRGATALKGMEARAAKALADADADADRTKLNKVVEELQLEVQSRVGILEEVTARATESEARARQAEEARDGLTTSLAQVTWDHLWMREHGIGHIVETMLDAPENVTAVAETNERARQAGFKAGYNNCLSDVTPFVTSRVTDERSGFHGVDTEAAYAAAVDAYNKLSIPALMILRNVWRRKIMWTVRVCCLTHRRRMKALVMQRMMQALVM</sequence>
<evidence type="ECO:0000313" key="4">
    <source>
        <dbReference type="Proteomes" id="UP000215914"/>
    </source>
</evidence>
<organism evidence="3 4">
    <name type="scientific">Helianthus annuus</name>
    <name type="common">Common sunflower</name>
    <dbReference type="NCBI Taxonomy" id="4232"/>
    <lineage>
        <taxon>Eukaryota</taxon>
        <taxon>Viridiplantae</taxon>
        <taxon>Streptophyta</taxon>
        <taxon>Embryophyta</taxon>
        <taxon>Tracheophyta</taxon>
        <taxon>Spermatophyta</taxon>
        <taxon>Magnoliopsida</taxon>
        <taxon>eudicotyledons</taxon>
        <taxon>Gunneridae</taxon>
        <taxon>Pentapetalae</taxon>
        <taxon>asterids</taxon>
        <taxon>campanulids</taxon>
        <taxon>Asterales</taxon>
        <taxon>Asteraceae</taxon>
        <taxon>Asteroideae</taxon>
        <taxon>Heliantheae alliance</taxon>
        <taxon>Heliantheae</taxon>
        <taxon>Helianthus</taxon>
    </lineage>
</organism>
<gene>
    <name evidence="3" type="ORF">HannXRQ_Chr01g0001791</name>
    <name evidence="2" type="ORF">HanXRQr2_Chr15g0706571</name>
</gene>
<evidence type="ECO:0000313" key="3">
    <source>
        <dbReference type="EMBL" id="OTG35905.1"/>
    </source>
</evidence>
<protein>
    <submittedName>
        <fullName evidence="3">Uncharacterized protein</fullName>
    </submittedName>
</protein>
<proteinExistence type="predicted"/>
<reference evidence="3" key="2">
    <citation type="submission" date="2017-02" db="EMBL/GenBank/DDBJ databases">
        <title>Sunflower complete genome.</title>
        <authorList>
            <person name="Langlade N."/>
            <person name="Munos S."/>
        </authorList>
    </citation>
    <scope>NUCLEOTIDE SEQUENCE [LARGE SCALE GENOMIC DNA]</scope>
    <source>
        <tissue evidence="3">Leaves</tissue>
    </source>
</reference>
<reference evidence="2 4" key="1">
    <citation type="journal article" date="2017" name="Nature">
        <title>The sunflower genome provides insights into oil metabolism, flowering and Asterid evolution.</title>
        <authorList>
            <person name="Badouin H."/>
            <person name="Gouzy J."/>
            <person name="Grassa C.J."/>
            <person name="Murat F."/>
            <person name="Staton S.E."/>
            <person name="Cottret L."/>
            <person name="Lelandais-Briere C."/>
            <person name="Owens G.L."/>
            <person name="Carrere S."/>
            <person name="Mayjonade B."/>
            <person name="Legrand L."/>
            <person name="Gill N."/>
            <person name="Kane N.C."/>
            <person name="Bowers J.E."/>
            <person name="Hubner S."/>
            <person name="Bellec A."/>
            <person name="Berard A."/>
            <person name="Berges H."/>
            <person name="Blanchet N."/>
            <person name="Boniface M.C."/>
            <person name="Brunel D."/>
            <person name="Catrice O."/>
            <person name="Chaidir N."/>
            <person name="Claudel C."/>
            <person name="Donnadieu C."/>
            <person name="Faraut T."/>
            <person name="Fievet G."/>
            <person name="Helmstetter N."/>
            <person name="King M."/>
            <person name="Knapp S.J."/>
            <person name="Lai Z."/>
            <person name="Le Paslier M.C."/>
            <person name="Lippi Y."/>
            <person name="Lorenzon L."/>
            <person name="Mandel J.R."/>
            <person name="Marage G."/>
            <person name="Marchand G."/>
            <person name="Marquand E."/>
            <person name="Bret-Mestries E."/>
            <person name="Morien E."/>
            <person name="Nambeesan S."/>
            <person name="Nguyen T."/>
            <person name="Pegot-Espagnet P."/>
            <person name="Pouilly N."/>
            <person name="Raftis F."/>
            <person name="Sallet E."/>
            <person name="Schiex T."/>
            <person name="Thomas J."/>
            <person name="Vandecasteele C."/>
            <person name="Vares D."/>
            <person name="Vear F."/>
            <person name="Vautrin S."/>
            <person name="Crespi M."/>
            <person name="Mangin B."/>
            <person name="Burke J.M."/>
            <person name="Salse J."/>
            <person name="Munos S."/>
            <person name="Vincourt P."/>
            <person name="Rieseberg L.H."/>
            <person name="Langlade N.B."/>
        </authorList>
    </citation>
    <scope>NUCLEOTIDE SEQUENCE [LARGE SCALE GENOMIC DNA]</scope>
    <source>
        <strain evidence="4">cv. SF193</strain>
        <tissue evidence="2">Leaves</tissue>
    </source>
</reference>
<dbReference type="EMBL" id="CM007890">
    <property type="protein sequence ID" value="OTG35905.1"/>
    <property type="molecule type" value="Genomic_DNA"/>
</dbReference>